<dbReference type="Pfam" id="PF00436">
    <property type="entry name" value="SSB"/>
    <property type="match status" value="1"/>
</dbReference>
<dbReference type="Gene3D" id="2.40.50.140">
    <property type="entry name" value="Nucleic acid-binding proteins"/>
    <property type="match status" value="1"/>
</dbReference>
<proteinExistence type="predicted"/>
<dbReference type="AlphaFoldDB" id="A0A2S9QSH0"/>
<dbReference type="OrthoDB" id="3268079at2"/>
<evidence type="ECO:0000313" key="5">
    <source>
        <dbReference type="Proteomes" id="UP000238650"/>
    </source>
</evidence>
<keyword evidence="5" id="KW-1185">Reference proteome</keyword>
<gene>
    <name evidence="4" type="ORF">B4915_00980</name>
</gene>
<feature type="region of interest" description="Disordered" evidence="3">
    <location>
        <begin position="1"/>
        <end position="20"/>
    </location>
</feature>
<dbReference type="InterPro" id="IPR000424">
    <property type="entry name" value="Primosome_PriB/ssb"/>
</dbReference>
<dbReference type="RefSeq" id="WP_105803994.1">
    <property type="nucleotide sequence ID" value="NZ_MWZD01000011.1"/>
</dbReference>
<keyword evidence="1 2" id="KW-0238">DNA-binding</keyword>
<dbReference type="CDD" id="cd04496">
    <property type="entry name" value="SSB_OBF"/>
    <property type="match status" value="1"/>
</dbReference>
<evidence type="ECO:0000256" key="2">
    <source>
        <dbReference type="PROSITE-ProRule" id="PRU00252"/>
    </source>
</evidence>
<dbReference type="InterPro" id="IPR012340">
    <property type="entry name" value="NA-bd_OB-fold"/>
</dbReference>
<feature type="compositionally biased region" description="Polar residues" evidence="3">
    <location>
        <begin position="1"/>
        <end position="12"/>
    </location>
</feature>
<dbReference type="SUPFAM" id="SSF50249">
    <property type="entry name" value="Nucleic acid-binding proteins"/>
    <property type="match status" value="1"/>
</dbReference>
<dbReference type="GO" id="GO:0003697">
    <property type="term" value="F:single-stranded DNA binding"/>
    <property type="evidence" value="ECO:0007669"/>
    <property type="project" value="InterPro"/>
</dbReference>
<dbReference type="EMBL" id="MWZD01000011">
    <property type="protein sequence ID" value="PRI12518.1"/>
    <property type="molecule type" value="Genomic_DNA"/>
</dbReference>
<dbReference type="Proteomes" id="UP000238650">
    <property type="component" value="Unassembled WGS sequence"/>
</dbReference>
<name>A0A2S9QSH0_9MICO</name>
<sequence>MSYITRTGNLTEAPTLRRNDKDTPYTYARVAVSDRLRDKDTGEWYDGPTIFYSVNVTGQQAEQLVEAAEISGNIRVTFSGDYRVTSYKPEGGEERVQHEVRADEVGVSLRNQRVTVSKIRQGD</sequence>
<reference evidence="4 5" key="1">
    <citation type="journal article" date="2017" name="New Microbes New Infect">
        <title>Genome sequence of 'Leucobacter massiliensis' sp. nov. isolated from human pharynx after travel to the 2014 Hajj.</title>
        <authorList>
            <person name="Leangapichart T."/>
            <person name="Gautret P."/>
            <person name="Nguyen T.T."/>
            <person name="Armstrong N."/>
            <person name="Rolain J.M."/>
        </authorList>
    </citation>
    <scope>NUCLEOTIDE SEQUENCE [LARGE SCALE GENOMIC DNA]</scope>
    <source>
        <strain evidence="4 5">122RC15</strain>
    </source>
</reference>
<dbReference type="PROSITE" id="PS50935">
    <property type="entry name" value="SSB"/>
    <property type="match status" value="1"/>
</dbReference>
<evidence type="ECO:0000313" key="4">
    <source>
        <dbReference type="EMBL" id="PRI12518.1"/>
    </source>
</evidence>
<evidence type="ECO:0000256" key="3">
    <source>
        <dbReference type="SAM" id="MobiDB-lite"/>
    </source>
</evidence>
<comment type="caution">
    <text evidence="4">The sequence shown here is derived from an EMBL/GenBank/DDBJ whole genome shotgun (WGS) entry which is preliminary data.</text>
</comment>
<accession>A0A2S9QSH0</accession>
<protein>
    <submittedName>
        <fullName evidence="4">Single-stranded DNA-binding protein</fullName>
    </submittedName>
</protein>
<organism evidence="4 5">
    <name type="scientific">Leucobacter massiliensis</name>
    <dbReference type="NCBI Taxonomy" id="1686285"/>
    <lineage>
        <taxon>Bacteria</taxon>
        <taxon>Bacillati</taxon>
        <taxon>Actinomycetota</taxon>
        <taxon>Actinomycetes</taxon>
        <taxon>Micrococcales</taxon>
        <taxon>Microbacteriaceae</taxon>
        <taxon>Leucobacter</taxon>
    </lineage>
</organism>
<evidence type="ECO:0000256" key="1">
    <source>
        <dbReference type="ARBA" id="ARBA00023125"/>
    </source>
</evidence>